<dbReference type="EMBL" id="BK016062">
    <property type="protein sequence ID" value="DAF91824.1"/>
    <property type="molecule type" value="Genomic_DNA"/>
</dbReference>
<name>A0A8S5UBI3_9CAUD</name>
<reference evidence="1" key="1">
    <citation type="journal article" date="2021" name="Proc. Natl. Acad. Sci. U.S.A.">
        <title>A Catalog of Tens of Thousands of Viruses from Human Metagenomes Reveals Hidden Associations with Chronic Diseases.</title>
        <authorList>
            <person name="Tisza M.J."/>
            <person name="Buck C.B."/>
        </authorList>
    </citation>
    <scope>NUCLEOTIDE SEQUENCE</scope>
    <source>
        <strain evidence="1">CtZkC8</strain>
    </source>
</reference>
<organism evidence="1">
    <name type="scientific">Podoviridae sp. ctZkC8</name>
    <dbReference type="NCBI Taxonomy" id="2825259"/>
    <lineage>
        <taxon>Viruses</taxon>
        <taxon>Duplodnaviria</taxon>
        <taxon>Heunggongvirae</taxon>
        <taxon>Uroviricota</taxon>
        <taxon>Caudoviricetes</taxon>
    </lineage>
</organism>
<proteinExistence type="predicted"/>
<protein>
    <submittedName>
        <fullName evidence="1">Uncharacterized protein</fullName>
    </submittedName>
</protein>
<sequence length="30" mass="3707">MIKCFIYFYIISVEWECCNLNWIMICSILN</sequence>
<accession>A0A8S5UBI3</accession>
<evidence type="ECO:0000313" key="1">
    <source>
        <dbReference type="EMBL" id="DAF91824.1"/>
    </source>
</evidence>